<keyword evidence="2" id="KW-1003">Cell membrane</keyword>
<keyword evidence="3 6" id="KW-0812">Transmembrane</keyword>
<evidence type="ECO:0000313" key="8">
    <source>
        <dbReference type="Proteomes" id="UP000030466"/>
    </source>
</evidence>
<dbReference type="GO" id="GO:0015075">
    <property type="term" value="F:monoatomic ion transmembrane transporter activity"/>
    <property type="evidence" value="ECO:0007669"/>
    <property type="project" value="InterPro"/>
</dbReference>
<gene>
    <name evidence="7" type="ORF">GY22_04585</name>
</gene>
<comment type="subcellular location">
    <subcellularLocation>
        <location evidence="1">Cell membrane</location>
        <topology evidence="1">Multi-pass membrane protein</topology>
    </subcellularLocation>
</comment>
<evidence type="ECO:0000256" key="5">
    <source>
        <dbReference type="ARBA" id="ARBA00023136"/>
    </source>
</evidence>
<dbReference type="AlphaFoldDB" id="A0A0A6VWX0"/>
<keyword evidence="5 6" id="KW-0472">Membrane</keyword>
<feature type="transmembrane region" description="Helical" evidence="6">
    <location>
        <begin position="6"/>
        <end position="23"/>
    </location>
</feature>
<keyword evidence="8" id="KW-1185">Reference proteome</keyword>
<keyword evidence="4 6" id="KW-1133">Transmembrane helix</keyword>
<accession>A0A0A6VWX0</accession>
<dbReference type="EMBL" id="JSUH01000003">
    <property type="protein sequence ID" value="KHD98339.1"/>
    <property type="molecule type" value="Genomic_DNA"/>
</dbReference>
<dbReference type="RefSeq" id="WP_017831717.1">
    <property type="nucleotide sequence ID" value="NZ_JSUH01000003.1"/>
</dbReference>
<dbReference type="Pfam" id="PF04066">
    <property type="entry name" value="MrpF_PhaF"/>
    <property type="match status" value="1"/>
</dbReference>
<dbReference type="InterPro" id="IPR007208">
    <property type="entry name" value="MrpF/PhaF-like"/>
</dbReference>
<organism evidence="7 8">
    <name type="scientific">Kocuria rosea subsp. polaris</name>
    <dbReference type="NCBI Taxonomy" id="136273"/>
    <lineage>
        <taxon>Bacteria</taxon>
        <taxon>Bacillati</taxon>
        <taxon>Actinomycetota</taxon>
        <taxon>Actinomycetes</taxon>
        <taxon>Micrococcales</taxon>
        <taxon>Micrococcaceae</taxon>
        <taxon>Kocuria</taxon>
    </lineage>
</organism>
<evidence type="ECO:0000313" key="7">
    <source>
        <dbReference type="EMBL" id="KHD98339.1"/>
    </source>
</evidence>
<evidence type="ECO:0000256" key="1">
    <source>
        <dbReference type="ARBA" id="ARBA00004651"/>
    </source>
</evidence>
<comment type="caution">
    <text evidence="7">The sequence shown here is derived from an EMBL/GenBank/DDBJ whole genome shotgun (WGS) entry which is preliminary data.</text>
</comment>
<evidence type="ECO:0000256" key="6">
    <source>
        <dbReference type="SAM" id="Phobius"/>
    </source>
</evidence>
<sequence length="85" mass="8811">MIGILFGVLVLAASVLVAGVRMFRGPNDANRAIAADLLFSSVVGLIALFGVLAMSPPVFDLVLIATLVGFLATLSLARALTKGRR</sequence>
<dbReference type="Proteomes" id="UP000030466">
    <property type="component" value="Unassembled WGS sequence"/>
</dbReference>
<name>A0A0A6VWX0_KOCRO</name>
<protein>
    <submittedName>
        <fullName evidence="7">Pesticidal protein Cry26Aa</fullName>
    </submittedName>
</protein>
<evidence type="ECO:0000256" key="3">
    <source>
        <dbReference type="ARBA" id="ARBA00022692"/>
    </source>
</evidence>
<feature type="transmembrane region" description="Helical" evidence="6">
    <location>
        <begin position="35"/>
        <end position="55"/>
    </location>
</feature>
<dbReference type="OrthoDB" id="3402829at2"/>
<proteinExistence type="predicted"/>
<dbReference type="GO" id="GO:0005886">
    <property type="term" value="C:plasma membrane"/>
    <property type="evidence" value="ECO:0007669"/>
    <property type="project" value="UniProtKB-SubCell"/>
</dbReference>
<evidence type="ECO:0000256" key="4">
    <source>
        <dbReference type="ARBA" id="ARBA00022989"/>
    </source>
</evidence>
<reference evidence="7 8" key="1">
    <citation type="journal article" date="2003" name="Int. J. Syst. Evol. Microbiol.">
        <title>Kocuria polaris sp. nov., an orange-pigmented psychrophilic bacterium isolated from an Antarctic cyanobacterial mat sample.</title>
        <authorList>
            <person name="Reddy G.S."/>
            <person name="Prakash J.S."/>
            <person name="Prabahar V."/>
            <person name="Matsumoto G.I."/>
            <person name="Stackebrandt E."/>
            <person name="Shivaji S."/>
        </authorList>
    </citation>
    <scope>NUCLEOTIDE SEQUENCE [LARGE SCALE GENOMIC DNA]</scope>
    <source>
        <strain evidence="7 8">CMS 76or</strain>
    </source>
</reference>
<evidence type="ECO:0000256" key="2">
    <source>
        <dbReference type="ARBA" id="ARBA00022475"/>
    </source>
</evidence>
<feature type="transmembrane region" description="Helical" evidence="6">
    <location>
        <begin position="61"/>
        <end position="80"/>
    </location>
</feature>